<comment type="caution">
    <text evidence="1">The sequence shown here is derived from an EMBL/GenBank/DDBJ whole genome shotgun (WGS) entry which is preliminary data.</text>
</comment>
<evidence type="ECO:0000313" key="2">
    <source>
        <dbReference type="Proteomes" id="UP000187465"/>
    </source>
</evidence>
<protein>
    <submittedName>
        <fullName evidence="1">Uncharacterized protein</fullName>
    </submittedName>
</protein>
<gene>
    <name evidence="1" type="ORF">BJP51_25030</name>
</gene>
<dbReference type="AlphaFoldDB" id="A0A1R0X392"/>
<sequence length="584" mass="63872">MTKLNVVIPAVNVMVEIGGSNVEFRKVDRKAQAGDIVKITEDDMPRYVIEGAFYEVDSVDSHGDPQIIDEDGDEYDLCGHSFEVYEALTPVFAEVAAESTGEITFEGAQYRKVNRSAREGDVIILRSAPFEEYDITQGTPYEVTLVDSSDDPHIKDDEGGDYDTCDDVFDVYEKVSAETTVRGVQYLEVKRQARAGETIKMMDDDGADGWAEGDTFIVTEIDSDGDAVFEDNDGDTRYKDTDYYVVLEPVNAEAKAESAAKPKRLTVGDYAKVVNPKGYREHRRGQIVEIFEDVHDRQPFKARSLIDGGENWYCEHEITLATPEEVSAAKAAAQAEAQRKAAIGPFAGGGFAQIIDRTKSLAMSAADTDGYVKVSVEPDGKYALSLKKSNGEYSGYCNADALRQITEEEYNAAVAPKPTFSVGDKIRITRTQANWPVGTVATITEVLACPNHSSGTVRAHALGDTYLADGNCFELLTAEEASAIEKEAQEAEEKRREELKWATIGRKVGEFKRGDIVSFVKTGGEKGVGTVEDSGSVDDCIGVRVGAQPYDGEKYRGVFFDEGDSATLITPVEQRFDTAVKSVA</sequence>
<evidence type="ECO:0000313" key="1">
    <source>
        <dbReference type="EMBL" id="OMD27463.1"/>
    </source>
</evidence>
<proteinExistence type="predicted"/>
<dbReference type="RefSeq" id="WP_036679028.1">
    <property type="nucleotide sequence ID" value="NZ_MKQP01000036.1"/>
</dbReference>
<reference evidence="1 2" key="1">
    <citation type="submission" date="2016-10" db="EMBL/GenBank/DDBJ databases">
        <title>Paenibacillus species isolates.</title>
        <authorList>
            <person name="Beno S.M."/>
        </authorList>
    </citation>
    <scope>NUCLEOTIDE SEQUENCE [LARGE SCALE GENOMIC DNA]</scope>
    <source>
        <strain evidence="1 2">FSL H7-0604</strain>
    </source>
</reference>
<dbReference type="Proteomes" id="UP000187465">
    <property type="component" value="Unassembled WGS sequence"/>
</dbReference>
<name>A0A1R0X392_9BACL</name>
<accession>A0A1R0X392</accession>
<organism evidence="1 2">
    <name type="scientific">Paenibacillus odorifer</name>
    <dbReference type="NCBI Taxonomy" id="189426"/>
    <lineage>
        <taxon>Bacteria</taxon>
        <taxon>Bacillati</taxon>
        <taxon>Bacillota</taxon>
        <taxon>Bacilli</taxon>
        <taxon>Bacillales</taxon>
        <taxon>Paenibacillaceae</taxon>
        <taxon>Paenibacillus</taxon>
    </lineage>
</organism>
<dbReference type="EMBL" id="MKQP01000036">
    <property type="protein sequence ID" value="OMD27463.1"/>
    <property type="molecule type" value="Genomic_DNA"/>
</dbReference>